<comment type="similarity">
    <text evidence="8">Belongs to the short-chain dehydrogenases/reductases (SDR) family.</text>
</comment>
<evidence type="ECO:0000313" key="10">
    <source>
        <dbReference type="Proteomes" id="UP001162905"/>
    </source>
</evidence>
<keyword evidence="6" id="KW-0443">Lipid metabolism</keyword>
<evidence type="ECO:0000256" key="8">
    <source>
        <dbReference type="RuleBase" id="RU000363"/>
    </source>
</evidence>
<evidence type="ECO:0000256" key="1">
    <source>
        <dbReference type="ARBA" id="ARBA00005194"/>
    </source>
</evidence>
<dbReference type="EMBL" id="JAKJXH010000041">
    <property type="protein sequence ID" value="MCF7545434.1"/>
    <property type="molecule type" value="Genomic_DNA"/>
</dbReference>
<comment type="caution">
    <text evidence="9">The sequence shown here is derived from an EMBL/GenBank/DDBJ whole genome shotgun (WGS) entry which is preliminary data.</text>
</comment>
<name>A0ABS9IDW2_9PSED</name>
<dbReference type="PANTHER" id="PTHR43086:SF2">
    <property type="entry name" value="HYDROXYSTEROID DEHYDROGENASE-LIKE PROTEIN 1"/>
    <property type="match status" value="1"/>
</dbReference>
<dbReference type="PRINTS" id="PR00080">
    <property type="entry name" value="SDRFAMILY"/>
</dbReference>
<gene>
    <name evidence="9" type="ORF">L4G47_24880</name>
</gene>
<keyword evidence="2" id="KW-0444">Lipid biosynthesis</keyword>
<keyword evidence="10" id="KW-1185">Reference proteome</keyword>
<evidence type="ECO:0000256" key="7">
    <source>
        <dbReference type="ARBA" id="ARBA00023160"/>
    </source>
</evidence>
<comment type="pathway">
    <text evidence="1">Lipid metabolism; fatty acid biosynthesis.</text>
</comment>
<evidence type="ECO:0000256" key="2">
    <source>
        <dbReference type="ARBA" id="ARBA00022516"/>
    </source>
</evidence>
<dbReference type="InterPro" id="IPR020904">
    <property type="entry name" value="Sc_DH/Rdtase_CS"/>
</dbReference>
<protein>
    <submittedName>
        <fullName evidence="9">SDR family oxidoreductase</fullName>
    </submittedName>
</protein>
<dbReference type="PRINTS" id="PR00081">
    <property type="entry name" value="GDHRDH"/>
</dbReference>
<sequence length="266" mass="27565">MNDKTIGTAVITGASAGLGKIYADRLAKRGFDLVLVARSHDKLESLASSLRKEYGVAVRTLTADLSSDADVSKVVADITADDSVTLLVNNAGASTLGSVFDLSAAKLEEMNRVNVTALVRLSHAILPKFKARDNGTLVNIGSVLGFFTMPISSVYSGTKGYVAGFTKGLQQEVADSKVVVQLVLPSATATEIWEKSGVPVTALDPASVMTAENCVDAALAGLDLGEKVTLPSIEDAELYAAFEAAAMALFSASSGTPASRYGVTKG</sequence>
<evidence type="ECO:0000256" key="6">
    <source>
        <dbReference type="ARBA" id="ARBA00023098"/>
    </source>
</evidence>
<proteinExistence type="inferred from homology"/>
<dbReference type="InterPro" id="IPR036291">
    <property type="entry name" value="NAD(P)-bd_dom_sf"/>
</dbReference>
<dbReference type="RefSeq" id="WP_237254732.1">
    <property type="nucleotide sequence ID" value="NZ_JAKJXH010000041.1"/>
</dbReference>
<dbReference type="Gene3D" id="3.40.50.720">
    <property type="entry name" value="NAD(P)-binding Rossmann-like Domain"/>
    <property type="match status" value="1"/>
</dbReference>
<keyword evidence="7" id="KW-0275">Fatty acid biosynthesis</keyword>
<dbReference type="PIRSF" id="PIRSF000126">
    <property type="entry name" value="11-beta-HSD1"/>
    <property type="match status" value="1"/>
</dbReference>
<reference evidence="9" key="1">
    <citation type="submission" date="2022-01" db="EMBL/GenBank/DDBJ databases">
        <title>Pseudomonas sp. nov. isolated from Antarctic regolith.</title>
        <authorList>
            <person name="Novakova D."/>
            <person name="Sedlar K."/>
        </authorList>
    </citation>
    <scope>NUCLEOTIDE SEQUENCE</scope>
    <source>
        <strain evidence="9">P2647</strain>
    </source>
</reference>
<organism evidence="9 10">
    <name type="scientific">Pseudomonas petrae</name>
    <dbReference type="NCBI Taxonomy" id="2912190"/>
    <lineage>
        <taxon>Bacteria</taxon>
        <taxon>Pseudomonadati</taxon>
        <taxon>Pseudomonadota</taxon>
        <taxon>Gammaproteobacteria</taxon>
        <taxon>Pseudomonadales</taxon>
        <taxon>Pseudomonadaceae</taxon>
        <taxon>Pseudomonas</taxon>
    </lineage>
</organism>
<keyword evidence="3" id="KW-0276">Fatty acid metabolism</keyword>
<dbReference type="PANTHER" id="PTHR43086">
    <property type="entry name" value="VERY-LONG-CHAIN 3-OXOOACYL-COA REDUCTASE"/>
    <property type="match status" value="1"/>
</dbReference>
<dbReference type="Pfam" id="PF00106">
    <property type="entry name" value="adh_short"/>
    <property type="match status" value="1"/>
</dbReference>
<evidence type="ECO:0000313" key="9">
    <source>
        <dbReference type="EMBL" id="MCF7545434.1"/>
    </source>
</evidence>
<dbReference type="InterPro" id="IPR002347">
    <property type="entry name" value="SDR_fam"/>
</dbReference>
<accession>A0ABS9IDW2</accession>
<dbReference type="SUPFAM" id="SSF51735">
    <property type="entry name" value="NAD(P)-binding Rossmann-fold domains"/>
    <property type="match status" value="1"/>
</dbReference>
<dbReference type="PROSITE" id="PS00061">
    <property type="entry name" value="ADH_SHORT"/>
    <property type="match status" value="1"/>
</dbReference>
<evidence type="ECO:0000256" key="3">
    <source>
        <dbReference type="ARBA" id="ARBA00022832"/>
    </source>
</evidence>
<keyword evidence="5" id="KW-0560">Oxidoreductase</keyword>
<evidence type="ECO:0000256" key="4">
    <source>
        <dbReference type="ARBA" id="ARBA00022857"/>
    </source>
</evidence>
<evidence type="ECO:0000256" key="5">
    <source>
        <dbReference type="ARBA" id="ARBA00023002"/>
    </source>
</evidence>
<dbReference type="Proteomes" id="UP001162905">
    <property type="component" value="Unassembled WGS sequence"/>
</dbReference>
<keyword evidence="4" id="KW-0521">NADP</keyword>